<keyword evidence="3 7" id="KW-1133">Transmembrane helix</keyword>
<keyword evidence="10" id="KW-1185">Reference proteome</keyword>
<dbReference type="InterPro" id="IPR052337">
    <property type="entry name" value="SAT4-like"/>
</dbReference>
<sequence length="356" mass="40168">MLILSMVFTIWRVIVRCRISVWMGLSDWLMILGAILNAGAIVLSIIGCWYGDGRLLADPYWTVSTLLVKKHMTFAGQLINVYAMFIVKLSICAYLLALNFSRTYRWVVWGTIAFVTTFNFILPASQHFGLCRPLAMRWDSSVKGQCWSQNVRISIAYTQAISNIVTDLIYATAPIAYIYSVKLSARTQWSVRIVFAMSLICTTISALKLWDFQLLQTSTEAFYDGVSLSIWSITEVSVGIVVGNVPPLRKHFDVWISRVLPSLGSKSSSRHTDSYGLPTYRTNGTRNTMNVEGMSGRGERLRSRTDPDNDSDMAILNELEEERLYHKGIIKTTLVEVDQETIRKEASRKSKAGSIQ</sequence>
<comment type="subcellular location">
    <subcellularLocation>
        <location evidence="1">Membrane</location>
        <topology evidence="1">Multi-pass membrane protein</topology>
    </subcellularLocation>
</comment>
<feature type="compositionally biased region" description="Basic and acidic residues" evidence="6">
    <location>
        <begin position="297"/>
        <end position="307"/>
    </location>
</feature>
<evidence type="ECO:0000256" key="3">
    <source>
        <dbReference type="ARBA" id="ARBA00022989"/>
    </source>
</evidence>
<organism evidence="9 10">
    <name type="scientific">Massarina eburnea CBS 473.64</name>
    <dbReference type="NCBI Taxonomy" id="1395130"/>
    <lineage>
        <taxon>Eukaryota</taxon>
        <taxon>Fungi</taxon>
        <taxon>Dikarya</taxon>
        <taxon>Ascomycota</taxon>
        <taxon>Pezizomycotina</taxon>
        <taxon>Dothideomycetes</taxon>
        <taxon>Pleosporomycetidae</taxon>
        <taxon>Pleosporales</taxon>
        <taxon>Massarineae</taxon>
        <taxon>Massarinaceae</taxon>
        <taxon>Massarina</taxon>
    </lineage>
</organism>
<dbReference type="AlphaFoldDB" id="A0A6A6RJ28"/>
<name>A0A6A6RJ28_9PLEO</name>
<protein>
    <recommendedName>
        <fullName evidence="8">Rhodopsin domain-containing protein</fullName>
    </recommendedName>
</protein>
<dbReference type="PANTHER" id="PTHR33048">
    <property type="entry name" value="PTH11-LIKE INTEGRAL MEMBRANE PROTEIN (AFU_ORTHOLOGUE AFUA_5G11245)"/>
    <property type="match status" value="1"/>
</dbReference>
<dbReference type="InterPro" id="IPR049326">
    <property type="entry name" value="Rhodopsin_dom_fungi"/>
</dbReference>
<evidence type="ECO:0000256" key="1">
    <source>
        <dbReference type="ARBA" id="ARBA00004141"/>
    </source>
</evidence>
<keyword evidence="2 7" id="KW-0812">Transmembrane</keyword>
<dbReference type="Proteomes" id="UP000799753">
    <property type="component" value="Unassembled WGS sequence"/>
</dbReference>
<evidence type="ECO:0000259" key="8">
    <source>
        <dbReference type="Pfam" id="PF20684"/>
    </source>
</evidence>
<evidence type="ECO:0000313" key="9">
    <source>
        <dbReference type="EMBL" id="KAF2635097.1"/>
    </source>
</evidence>
<evidence type="ECO:0000256" key="4">
    <source>
        <dbReference type="ARBA" id="ARBA00023136"/>
    </source>
</evidence>
<proteinExistence type="inferred from homology"/>
<dbReference type="EMBL" id="MU006810">
    <property type="protein sequence ID" value="KAF2635097.1"/>
    <property type="molecule type" value="Genomic_DNA"/>
</dbReference>
<reference evidence="9" key="1">
    <citation type="journal article" date="2020" name="Stud. Mycol.">
        <title>101 Dothideomycetes genomes: a test case for predicting lifestyles and emergence of pathogens.</title>
        <authorList>
            <person name="Haridas S."/>
            <person name="Albert R."/>
            <person name="Binder M."/>
            <person name="Bloem J."/>
            <person name="Labutti K."/>
            <person name="Salamov A."/>
            <person name="Andreopoulos B."/>
            <person name="Baker S."/>
            <person name="Barry K."/>
            <person name="Bills G."/>
            <person name="Bluhm B."/>
            <person name="Cannon C."/>
            <person name="Castanera R."/>
            <person name="Culley D."/>
            <person name="Daum C."/>
            <person name="Ezra D."/>
            <person name="Gonzalez J."/>
            <person name="Henrissat B."/>
            <person name="Kuo A."/>
            <person name="Liang C."/>
            <person name="Lipzen A."/>
            <person name="Lutzoni F."/>
            <person name="Magnuson J."/>
            <person name="Mondo S."/>
            <person name="Nolan M."/>
            <person name="Ohm R."/>
            <person name="Pangilinan J."/>
            <person name="Park H.-J."/>
            <person name="Ramirez L."/>
            <person name="Alfaro M."/>
            <person name="Sun H."/>
            <person name="Tritt A."/>
            <person name="Yoshinaga Y."/>
            <person name="Zwiers L.-H."/>
            <person name="Turgeon B."/>
            <person name="Goodwin S."/>
            <person name="Spatafora J."/>
            <person name="Crous P."/>
            <person name="Grigoriev I."/>
        </authorList>
    </citation>
    <scope>NUCLEOTIDE SEQUENCE</scope>
    <source>
        <strain evidence="9">CBS 473.64</strain>
    </source>
</reference>
<dbReference type="OrthoDB" id="3764549at2759"/>
<feature type="region of interest" description="Disordered" evidence="6">
    <location>
        <begin position="269"/>
        <end position="311"/>
    </location>
</feature>
<evidence type="ECO:0000256" key="6">
    <source>
        <dbReference type="SAM" id="MobiDB-lite"/>
    </source>
</evidence>
<dbReference type="GO" id="GO:0016020">
    <property type="term" value="C:membrane"/>
    <property type="evidence" value="ECO:0007669"/>
    <property type="project" value="UniProtKB-SubCell"/>
</dbReference>
<feature type="transmembrane region" description="Helical" evidence="7">
    <location>
        <begin position="28"/>
        <end position="51"/>
    </location>
</feature>
<comment type="similarity">
    <text evidence="5">Belongs to the SAT4 family.</text>
</comment>
<accession>A0A6A6RJ28</accession>
<evidence type="ECO:0000256" key="7">
    <source>
        <dbReference type="SAM" id="Phobius"/>
    </source>
</evidence>
<feature type="transmembrane region" description="Helical" evidence="7">
    <location>
        <begin position="103"/>
        <end position="122"/>
    </location>
</feature>
<feature type="compositionally biased region" description="Polar residues" evidence="6">
    <location>
        <begin position="280"/>
        <end position="290"/>
    </location>
</feature>
<evidence type="ECO:0000256" key="5">
    <source>
        <dbReference type="ARBA" id="ARBA00038359"/>
    </source>
</evidence>
<gene>
    <name evidence="9" type="ORF">P280DRAFT_412298</name>
</gene>
<feature type="domain" description="Rhodopsin" evidence="8">
    <location>
        <begin position="11"/>
        <end position="252"/>
    </location>
</feature>
<evidence type="ECO:0000313" key="10">
    <source>
        <dbReference type="Proteomes" id="UP000799753"/>
    </source>
</evidence>
<keyword evidence="4 7" id="KW-0472">Membrane</keyword>
<dbReference type="Pfam" id="PF20684">
    <property type="entry name" value="Fung_rhodopsin"/>
    <property type="match status" value="1"/>
</dbReference>
<evidence type="ECO:0000256" key="2">
    <source>
        <dbReference type="ARBA" id="ARBA00022692"/>
    </source>
</evidence>
<feature type="transmembrane region" description="Helical" evidence="7">
    <location>
        <begin position="72"/>
        <end position="97"/>
    </location>
</feature>
<dbReference type="PANTHER" id="PTHR33048:SF163">
    <property type="entry name" value="INTEGRAL MEMBRANE PROTEIN (AFU_ORTHOLOGUE AFUA_8G05510)"/>
    <property type="match status" value="1"/>
</dbReference>